<dbReference type="RefSeq" id="WP_253794998.1">
    <property type="nucleotide sequence ID" value="NZ_BAAAUB010000030.1"/>
</dbReference>
<keyword evidence="3" id="KW-1185">Reference proteome</keyword>
<gene>
    <name evidence="2" type="ORF">FHR36_001494</name>
</gene>
<reference evidence="2 3" key="1">
    <citation type="submission" date="2022-06" db="EMBL/GenBank/DDBJ databases">
        <title>Sequencing the genomes of 1000 actinobacteria strains.</title>
        <authorList>
            <person name="Klenk H.-P."/>
        </authorList>
    </citation>
    <scope>NUCLEOTIDE SEQUENCE [LARGE SCALE GENOMIC DNA]</scope>
    <source>
        <strain evidence="2 3">DSM 41656</strain>
    </source>
</reference>
<comment type="caution">
    <text evidence="2">The sequence shown here is derived from an EMBL/GenBank/DDBJ whole genome shotgun (WGS) entry which is preliminary data.</text>
</comment>
<evidence type="ECO:0000313" key="3">
    <source>
        <dbReference type="Proteomes" id="UP001206483"/>
    </source>
</evidence>
<sequence length="69" mass="7009">MKLRTLLSGTVLAVANLLLPVPQADAAPLAPHPLPAVAAPAPGTAHCFHAYHPMSPVVPASVVPAHHPC</sequence>
<feature type="chain" id="PRO_5045366682" description="Secreted protein" evidence="1">
    <location>
        <begin position="27"/>
        <end position="69"/>
    </location>
</feature>
<dbReference type="Proteomes" id="UP001206483">
    <property type="component" value="Unassembled WGS sequence"/>
</dbReference>
<proteinExistence type="predicted"/>
<accession>A0ABT1ITA6</accession>
<dbReference type="EMBL" id="JAMZDX010000002">
    <property type="protein sequence ID" value="MCP2308370.1"/>
    <property type="molecule type" value="Genomic_DNA"/>
</dbReference>
<keyword evidence="1" id="KW-0732">Signal</keyword>
<evidence type="ECO:0000256" key="1">
    <source>
        <dbReference type="SAM" id="SignalP"/>
    </source>
</evidence>
<feature type="signal peptide" evidence="1">
    <location>
        <begin position="1"/>
        <end position="26"/>
    </location>
</feature>
<organism evidence="2 3">
    <name type="scientific">Kitasatospora paracochleata</name>
    <dbReference type="NCBI Taxonomy" id="58354"/>
    <lineage>
        <taxon>Bacteria</taxon>
        <taxon>Bacillati</taxon>
        <taxon>Actinomycetota</taxon>
        <taxon>Actinomycetes</taxon>
        <taxon>Kitasatosporales</taxon>
        <taxon>Streptomycetaceae</taxon>
        <taxon>Kitasatospora</taxon>
    </lineage>
</organism>
<name>A0ABT1ITA6_9ACTN</name>
<protein>
    <recommendedName>
        <fullName evidence="4">Secreted protein</fullName>
    </recommendedName>
</protein>
<evidence type="ECO:0008006" key="4">
    <source>
        <dbReference type="Google" id="ProtNLM"/>
    </source>
</evidence>
<evidence type="ECO:0000313" key="2">
    <source>
        <dbReference type="EMBL" id="MCP2308370.1"/>
    </source>
</evidence>